<name>A0A2J6Q783_9HELO</name>
<feature type="compositionally biased region" description="Low complexity" evidence="1">
    <location>
        <begin position="178"/>
        <end position="193"/>
    </location>
</feature>
<keyword evidence="3" id="KW-1185">Reference proteome</keyword>
<organism evidence="2 3">
    <name type="scientific">Hyaloscypha hepaticicola</name>
    <dbReference type="NCBI Taxonomy" id="2082293"/>
    <lineage>
        <taxon>Eukaryota</taxon>
        <taxon>Fungi</taxon>
        <taxon>Dikarya</taxon>
        <taxon>Ascomycota</taxon>
        <taxon>Pezizomycotina</taxon>
        <taxon>Leotiomycetes</taxon>
        <taxon>Helotiales</taxon>
        <taxon>Hyaloscyphaceae</taxon>
        <taxon>Hyaloscypha</taxon>
    </lineage>
</organism>
<feature type="compositionally biased region" description="Basic and acidic residues" evidence="1">
    <location>
        <begin position="110"/>
        <end position="124"/>
    </location>
</feature>
<feature type="region of interest" description="Disordered" evidence="1">
    <location>
        <begin position="170"/>
        <end position="240"/>
    </location>
</feature>
<dbReference type="Proteomes" id="UP000235672">
    <property type="component" value="Unassembled WGS sequence"/>
</dbReference>
<reference evidence="2 3" key="1">
    <citation type="submission" date="2016-05" db="EMBL/GenBank/DDBJ databases">
        <title>A degradative enzymes factory behind the ericoid mycorrhizal symbiosis.</title>
        <authorList>
            <consortium name="DOE Joint Genome Institute"/>
            <person name="Martino E."/>
            <person name="Morin E."/>
            <person name="Grelet G."/>
            <person name="Kuo A."/>
            <person name="Kohler A."/>
            <person name="Daghino S."/>
            <person name="Barry K."/>
            <person name="Choi C."/>
            <person name="Cichocki N."/>
            <person name="Clum A."/>
            <person name="Copeland A."/>
            <person name="Hainaut M."/>
            <person name="Haridas S."/>
            <person name="Labutti K."/>
            <person name="Lindquist E."/>
            <person name="Lipzen A."/>
            <person name="Khouja H.-R."/>
            <person name="Murat C."/>
            <person name="Ohm R."/>
            <person name="Olson A."/>
            <person name="Spatafora J."/>
            <person name="Veneault-Fourrey C."/>
            <person name="Henrissat B."/>
            <person name="Grigoriev I."/>
            <person name="Martin F."/>
            <person name="Perotto S."/>
        </authorList>
    </citation>
    <scope>NUCLEOTIDE SEQUENCE [LARGE SCALE GENOMIC DNA]</scope>
    <source>
        <strain evidence="2 3">UAMH 7357</strain>
    </source>
</reference>
<evidence type="ECO:0000256" key="1">
    <source>
        <dbReference type="SAM" id="MobiDB-lite"/>
    </source>
</evidence>
<feature type="region of interest" description="Disordered" evidence="1">
    <location>
        <begin position="1"/>
        <end position="156"/>
    </location>
</feature>
<dbReference type="EMBL" id="KZ613479">
    <property type="protein sequence ID" value="PMD22145.1"/>
    <property type="molecule type" value="Genomic_DNA"/>
</dbReference>
<feature type="compositionally biased region" description="Polar residues" evidence="1">
    <location>
        <begin position="8"/>
        <end position="41"/>
    </location>
</feature>
<proteinExistence type="predicted"/>
<accession>A0A2J6Q783</accession>
<dbReference type="AlphaFoldDB" id="A0A2J6Q783"/>
<feature type="compositionally biased region" description="Polar residues" evidence="1">
    <location>
        <begin position="48"/>
        <end position="80"/>
    </location>
</feature>
<protein>
    <submittedName>
        <fullName evidence="2">Uncharacterized protein</fullName>
    </submittedName>
</protein>
<sequence length="319" mass="35134">MGVFSKKSGPQVSHHSASVQDSAQTLHRQSAPENAQNSSSPHGIEQPHQISISNTPASSHHGSKDGFSSHTPSNSQQSKQPSHRIAMHNKSLPRLDTAKQSSPHIPRLQKYPDTHLHLPEEPGKYSKAMASWGSPLPPPPYQTSSNSVPPEAPVFPKANQNEKHILFRAPNFQHPHHSTTPDTPPTSLTPESPKYTSPPQYSGSPPHYSDTQPLINSTNSLSLGHRQQPSHQAHSNLPKENRCNTCHREHGTNSECPDCRGGLADFRNLTSQTNGQTATKRCAMCGKPAEKDSNRCLAHKDKSVADWLVHDKRKNLYRN</sequence>
<evidence type="ECO:0000313" key="2">
    <source>
        <dbReference type="EMBL" id="PMD22145.1"/>
    </source>
</evidence>
<feature type="compositionally biased region" description="Polar residues" evidence="1">
    <location>
        <begin position="194"/>
        <end position="235"/>
    </location>
</feature>
<evidence type="ECO:0000313" key="3">
    <source>
        <dbReference type="Proteomes" id="UP000235672"/>
    </source>
</evidence>
<gene>
    <name evidence="2" type="ORF">NA56DRAFT_748485</name>
</gene>